<comment type="caution">
    <text evidence="1">The sequence shown here is derived from an EMBL/GenBank/DDBJ whole genome shotgun (WGS) entry which is preliminary data.</text>
</comment>
<gene>
    <name evidence="1" type="ORF">HPB49_019189</name>
</gene>
<keyword evidence="2" id="KW-1185">Reference proteome</keyword>
<name>A0ACB8DF71_DERSI</name>
<dbReference type="Proteomes" id="UP000821865">
    <property type="component" value="Chromosome 2"/>
</dbReference>
<sequence>MLRNGQLSSQRYIASAPAPLTVDSTAKSIAGVGADGYQRAGAHEGYMKGDGAAGLDTGASAAGPSEPTNPRSAALIAEEKSHEQQHCRQSSDTEDLFEDCETALNAHRPRNPHCFLELMAKGKPLGRLEIELRADVVPKTAENFRLLCTGEKGFGYKGSTFHRIVKDFVCQGGSFETSTGKKCGRSAYEQRFFEDENFTLKHAGRGLLSMANLGPNRNGSQFFIMLTKQVAAAPFMDNRHVVFGRIAKGMNVVKSMASYGTISGKPTTEVVIANCGSL</sequence>
<dbReference type="EMBL" id="CM023471">
    <property type="protein sequence ID" value="KAH7966747.1"/>
    <property type="molecule type" value="Genomic_DNA"/>
</dbReference>
<protein>
    <submittedName>
        <fullName evidence="1">Uncharacterized protein</fullName>
    </submittedName>
</protein>
<proteinExistence type="predicted"/>
<evidence type="ECO:0000313" key="1">
    <source>
        <dbReference type="EMBL" id="KAH7966747.1"/>
    </source>
</evidence>
<accession>A0ACB8DF71</accession>
<reference evidence="1" key="1">
    <citation type="submission" date="2020-05" db="EMBL/GenBank/DDBJ databases">
        <title>Large-scale comparative analyses of tick genomes elucidate their genetic diversity and vector capacities.</title>
        <authorList>
            <person name="Jia N."/>
            <person name="Wang J."/>
            <person name="Shi W."/>
            <person name="Du L."/>
            <person name="Sun Y."/>
            <person name="Zhan W."/>
            <person name="Jiang J."/>
            <person name="Wang Q."/>
            <person name="Zhang B."/>
            <person name="Ji P."/>
            <person name="Sakyi L.B."/>
            <person name="Cui X."/>
            <person name="Yuan T."/>
            <person name="Jiang B."/>
            <person name="Yang W."/>
            <person name="Lam T.T.-Y."/>
            <person name="Chang Q."/>
            <person name="Ding S."/>
            <person name="Wang X."/>
            <person name="Zhu J."/>
            <person name="Ruan X."/>
            <person name="Zhao L."/>
            <person name="Wei J."/>
            <person name="Que T."/>
            <person name="Du C."/>
            <person name="Cheng J."/>
            <person name="Dai P."/>
            <person name="Han X."/>
            <person name="Huang E."/>
            <person name="Gao Y."/>
            <person name="Liu J."/>
            <person name="Shao H."/>
            <person name="Ye R."/>
            <person name="Li L."/>
            <person name="Wei W."/>
            <person name="Wang X."/>
            <person name="Wang C."/>
            <person name="Yang T."/>
            <person name="Huo Q."/>
            <person name="Li W."/>
            <person name="Guo W."/>
            <person name="Chen H."/>
            <person name="Zhou L."/>
            <person name="Ni X."/>
            <person name="Tian J."/>
            <person name="Zhou Y."/>
            <person name="Sheng Y."/>
            <person name="Liu T."/>
            <person name="Pan Y."/>
            <person name="Xia L."/>
            <person name="Li J."/>
            <person name="Zhao F."/>
            <person name="Cao W."/>
        </authorList>
    </citation>
    <scope>NUCLEOTIDE SEQUENCE</scope>
    <source>
        <strain evidence="1">Dsil-2018</strain>
    </source>
</reference>
<organism evidence="1 2">
    <name type="scientific">Dermacentor silvarum</name>
    <name type="common">Tick</name>
    <dbReference type="NCBI Taxonomy" id="543639"/>
    <lineage>
        <taxon>Eukaryota</taxon>
        <taxon>Metazoa</taxon>
        <taxon>Ecdysozoa</taxon>
        <taxon>Arthropoda</taxon>
        <taxon>Chelicerata</taxon>
        <taxon>Arachnida</taxon>
        <taxon>Acari</taxon>
        <taxon>Parasitiformes</taxon>
        <taxon>Ixodida</taxon>
        <taxon>Ixodoidea</taxon>
        <taxon>Ixodidae</taxon>
        <taxon>Rhipicephalinae</taxon>
        <taxon>Dermacentor</taxon>
    </lineage>
</organism>
<evidence type="ECO:0000313" key="2">
    <source>
        <dbReference type="Proteomes" id="UP000821865"/>
    </source>
</evidence>